<keyword evidence="5" id="KW-0460">Magnesium</keyword>
<dbReference type="InterPro" id="IPR025877">
    <property type="entry name" value="MobA-like_NTP_Trfase"/>
</dbReference>
<evidence type="ECO:0000313" key="9">
    <source>
        <dbReference type="EMBL" id="MCP2729182.1"/>
    </source>
</evidence>
<dbReference type="Proteomes" id="UP001204953">
    <property type="component" value="Unassembled WGS sequence"/>
</dbReference>
<keyword evidence="9" id="KW-0548">Nucleotidyltransferase</keyword>
<gene>
    <name evidence="9" type="ORF">NJ959_12010</name>
</gene>
<dbReference type="InterPro" id="IPR029044">
    <property type="entry name" value="Nucleotide-diphossugar_trans"/>
</dbReference>
<keyword evidence="1" id="KW-0963">Cytoplasm</keyword>
<feature type="domain" description="MobA-like NTP transferase" evidence="8">
    <location>
        <begin position="1"/>
        <end position="150"/>
    </location>
</feature>
<dbReference type="GO" id="GO:0005525">
    <property type="term" value="F:GTP binding"/>
    <property type="evidence" value="ECO:0007669"/>
    <property type="project" value="UniProtKB-KW"/>
</dbReference>
<dbReference type="InterPro" id="IPR013482">
    <property type="entry name" value="Molybde_CF_guanTrfase"/>
</dbReference>
<evidence type="ECO:0000256" key="3">
    <source>
        <dbReference type="ARBA" id="ARBA00022723"/>
    </source>
</evidence>
<evidence type="ECO:0000256" key="1">
    <source>
        <dbReference type="ARBA" id="ARBA00022490"/>
    </source>
</evidence>
<dbReference type="PANTHER" id="PTHR19136:SF81">
    <property type="entry name" value="MOLYBDENUM COFACTOR GUANYLYLTRANSFERASE"/>
    <property type="match status" value="1"/>
</dbReference>
<keyword evidence="2 9" id="KW-0808">Transferase</keyword>
<keyword evidence="4" id="KW-0547">Nucleotide-binding</keyword>
<dbReference type="GO" id="GO:0006777">
    <property type="term" value="P:Mo-molybdopterin cofactor biosynthetic process"/>
    <property type="evidence" value="ECO:0007669"/>
    <property type="project" value="UniProtKB-KW"/>
</dbReference>
<evidence type="ECO:0000256" key="4">
    <source>
        <dbReference type="ARBA" id="ARBA00022741"/>
    </source>
</evidence>
<dbReference type="GO" id="GO:0046872">
    <property type="term" value="F:metal ion binding"/>
    <property type="evidence" value="ECO:0007669"/>
    <property type="project" value="UniProtKB-KW"/>
</dbReference>
<keyword evidence="6" id="KW-0342">GTP-binding</keyword>
<dbReference type="NCBIfam" id="NF002741">
    <property type="entry name" value="PRK02726.1"/>
    <property type="match status" value="1"/>
</dbReference>
<organism evidence="9 10">
    <name type="scientific">Limnofasciculus baicalensis BBK-W-15</name>
    <dbReference type="NCBI Taxonomy" id="2699891"/>
    <lineage>
        <taxon>Bacteria</taxon>
        <taxon>Bacillati</taxon>
        <taxon>Cyanobacteriota</taxon>
        <taxon>Cyanophyceae</taxon>
        <taxon>Coleofasciculales</taxon>
        <taxon>Coleofasciculaceae</taxon>
        <taxon>Limnofasciculus</taxon>
        <taxon>Limnofasciculus baicalensis</taxon>
    </lineage>
</organism>
<sequence length="191" mass="21621">MGRDKALINIDGVPILKKICQVGLACTSKVYVLTPWPERYQEILPRDCQVIREVTTPGMTESHGPLLGFCQGLIHVDTDWVLLLACDLPQLQVQVLQDWALELPKVSKDAIAILPRNAKGWEPLCGFYRRNSLPLAIRFINQGGRSFQKWLAKYPVEELAVSNPQVLFNCNTPEDLKSLEKSKGNKNYKNY</sequence>
<proteinExistence type="predicted"/>
<accession>A0AAE3KS70</accession>
<dbReference type="GO" id="GO:0061603">
    <property type="term" value="F:molybdenum cofactor guanylyltransferase activity"/>
    <property type="evidence" value="ECO:0007669"/>
    <property type="project" value="UniProtKB-EC"/>
</dbReference>
<dbReference type="CDD" id="cd02503">
    <property type="entry name" value="MobA"/>
    <property type="match status" value="1"/>
</dbReference>
<dbReference type="Gene3D" id="3.90.550.10">
    <property type="entry name" value="Spore Coat Polysaccharide Biosynthesis Protein SpsA, Chain A"/>
    <property type="match status" value="1"/>
</dbReference>
<evidence type="ECO:0000256" key="2">
    <source>
        <dbReference type="ARBA" id="ARBA00022679"/>
    </source>
</evidence>
<evidence type="ECO:0000256" key="7">
    <source>
        <dbReference type="ARBA" id="ARBA00023150"/>
    </source>
</evidence>
<keyword evidence="10" id="KW-1185">Reference proteome</keyword>
<reference evidence="9" key="1">
    <citation type="submission" date="2022-06" db="EMBL/GenBank/DDBJ databases">
        <title>New cyanobacteria of genus Symplocastrum in benthos of Lake Baikal.</title>
        <authorList>
            <person name="Sorokovikova E."/>
            <person name="Tikhonova I."/>
            <person name="Krasnopeev A."/>
            <person name="Evseev P."/>
            <person name="Gladkikh A."/>
            <person name="Belykh O."/>
        </authorList>
    </citation>
    <scope>NUCLEOTIDE SEQUENCE</scope>
    <source>
        <strain evidence="9">BBK-W-15</strain>
    </source>
</reference>
<comment type="caution">
    <text evidence="9">The sequence shown here is derived from an EMBL/GenBank/DDBJ whole genome shotgun (WGS) entry which is preliminary data.</text>
</comment>
<protein>
    <submittedName>
        <fullName evidence="9">Molybdenum cofactor guanylyltransferase</fullName>
        <ecNumber evidence="9">2.7.7.77</ecNumber>
    </submittedName>
</protein>
<dbReference type="AlphaFoldDB" id="A0AAE3KS70"/>
<evidence type="ECO:0000259" key="8">
    <source>
        <dbReference type="Pfam" id="PF12804"/>
    </source>
</evidence>
<dbReference type="SUPFAM" id="SSF53448">
    <property type="entry name" value="Nucleotide-diphospho-sugar transferases"/>
    <property type="match status" value="1"/>
</dbReference>
<evidence type="ECO:0000256" key="6">
    <source>
        <dbReference type="ARBA" id="ARBA00023134"/>
    </source>
</evidence>
<dbReference type="Pfam" id="PF12804">
    <property type="entry name" value="NTP_transf_3"/>
    <property type="match status" value="1"/>
</dbReference>
<keyword evidence="3" id="KW-0479">Metal-binding</keyword>
<evidence type="ECO:0000256" key="5">
    <source>
        <dbReference type="ARBA" id="ARBA00022842"/>
    </source>
</evidence>
<dbReference type="PANTHER" id="PTHR19136">
    <property type="entry name" value="MOLYBDENUM COFACTOR GUANYLYLTRANSFERASE"/>
    <property type="match status" value="1"/>
</dbReference>
<dbReference type="EMBL" id="JAMZMM010000097">
    <property type="protein sequence ID" value="MCP2729182.1"/>
    <property type="molecule type" value="Genomic_DNA"/>
</dbReference>
<dbReference type="EC" id="2.7.7.77" evidence="9"/>
<name>A0AAE3KS70_9CYAN</name>
<keyword evidence="7" id="KW-0501">Molybdenum cofactor biosynthesis</keyword>
<evidence type="ECO:0000313" key="10">
    <source>
        <dbReference type="Proteomes" id="UP001204953"/>
    </source>
</evidence>